<dbReference type="InterPro" id="IPR016064">
    <property type="entry name" value="NAD/diacylglycerol_kinase_sf"/>
</dbReference>
<dbReference type="Gene3D" id="3.40.50.10330">
    <property type="entry name" value="Probable inorganic polyphosphate/atp-NAD kinase, domain 1"/>
    <property type="match status" value="1"/>
</dbReference>
<accession>A0A212QMR4</accession>
<proteinExistence type="predicted"/>
<evidence type="ECO:0000313" key="2">
    <source>
        <dbReference type="EMBL" id="SNB60659.1"/>
    </source>
</evidence>
<dbReference type="InterPro" id="IPR001206">
    <property type="entry name" value="Diacylglycerol_kinase_cat_dom"/>
</dbReference>
<dbReference type="SUPFAM" id="SSF111331">
    <property type="entry name" value="NAD kinase/diacylglycerol kinase-like"/>
    <property type="match status" value="1"/>
</dbReference>
<evidence type="ECO:0000313" key="3">
    <source>
        <dbReference type="Proteomes" id="UP000197065"/>
    </source>
</evidence>
<organism evidence="2 3">
    <name type="scientific">Arboricoccus pini</name>
    <dbReference type="NCBI Taxonomy" id="1963835"/>
    <lineage>
        <taxon>Bacteria</taxon>
        <taxon>Pseudomonadati</taxon>
        <taxon>Pseudomonadota</taxon>
        <taxon>Alphaproteobacteria</taxon>
        <taxon>Geminicoccales</taxon>
        <taxon>Geminicoccaceae</taxon>
        <taxon>Arboricoccus</taxon>
    </lineage>
</organism>
<dbReference type="AlphaFoldDB" id="A0A212QMR4"/>
<keyword evidence="2" id="KW-0418">Kinase</keyword>
<dbReference type="RefSeq" id="WP_165769391.1">
    <property type="nucleotide sequence ID" value="NZ_FYEH01000002.1"/>
</dbReference>
<dbReference type="Proteomes" id="UP000197065">
    <property type="component" value="Unassembled WGS sequence"/>
</dbReference>
<sequence length="319" mass="35026">MTPVILVHNARSTRNSKGLEALKEVAAADTSVTQLFFDERTDLDEIAAVVQAAVPSLLIVNGGDGTVQGVLTRLLGRFRPATLPHLAVLPRGMANMTAGDCGLRSRNPAALRELLERVAHGRIEETTTHRRVLKVEGVVGREEAVYGMFAGFAGIMDAIRLTTGKVHKTGLKGEWSHLVTLISLLFGLAIGRKPHGALDGEPMRVTIEGKTRQRRELLWLATTLDHLVLRSRPFWNDADSDLRFTSIAYPPPRLIRHAAGILYGWPARPSEAQGFFSQGTDRLSLNYTGTFTIDGEFFEAAMHQPLTLSAPDELAFVRF</sequence>
<gene>
    <name evidence="2" type="ORF">SAMN07250955_10215</name>
</gene>
<evidence type="ECO:0000259" key="1">
    <source>
        <dbReference type="Pfam" id="PF00781"/>
    </source>
</evidence>
<reference evidence="2 3" key="1">
    <citation type="submission" date="2017-06" db="EMBL/GenBank/DDBJ databases">
        <authorList>
            <person name="Kim H.J."/>
            <person name="Triplett B.A."/>
        </authorList>
    </citation>
    <scope>NUCLEOTIDE SEQUENCE [LARGE SCALE GENOMIC DNA]</scope>
    <source>
        <strain evidence="2 3">B29T1</strain>
    </source>
</reference>
<name>A0A212QMR4_9PROT</name>
<keyword evidence="2" id="KW-0808">Transferase</keyword>
<dbReference type="EMBL" id="FYEH01000002">
    <property type="protein sequence ID" value="SNB60659.1"/>
    <property type="molecule type" value="Genomic_DNA"/>
</dbReference>
<protein>
    <submittedName>
        <fullName evidence="2">Diacylglycerol kinase catalytic domain-containing protein</fullName>
    </submittedName>
</protein>
<keyword evidence="3" id="KW-1185">Reference proteome</keyword>
<feature type="domain" description="DAGKc" evidence="1">
    <location>
        <begin position="4"/>
        <end position="117"/>
    </location>
</feature>
<dbReference type="Pfam" id="PF00781">
    <property type="entry name" value="DAGK_cat"/>
    <property type="match status" value="1"/>
</dbReference>
<dbReference type="GO" id="GO:0016301">
    <property type="term" value="F:kinase activity"/>
    <property type="evidence" value="ECO:0007669"/>
    <property type="project" value="UniProtKB-KW"/>
</dbReference>
<dbReference type="InterPro" id="IPR017438">
    <property type="entry name" value="ATP-NAD_kinase_N"/>
</dbReference>